<organism evidence="12">
    <name type="scientific">Zostera japonica</name>
    <name type="common">Dwarf eelgrass</name>
    <name type="synonym">Nanozostera japonica</name>
    <dbReference type="NCBI Taxonomy" id="187286"/>
    <lineage>
        <taxon>Eukaryota</taxon>
        <taxon>Viridiplantae</taxon>
        <taxon>Streptophyta</taxon>
        <taxon>Embryophyta</taxon>
        <taxon>Tracheophyta</taxon>
        <taxon>Spermatophyta</taxon>
        <taxon>Magnoliopsida</taxon>
        <taxon>Liliopsida</taxon>
        <taxon>Zosteraceae</taxon>
        <taxon>Zostera</taxon>
    </lineage>
</organism>
<comment type="subcellular location">
    <subcellularLocation>
        <location evidence="1 8">Plastid</location>
        <location evidence="1 8">Chloroplast</location>
    </subcellularLocation>
</comment>
<evidence type="ECO:0000256" key="7">
    <source>
        <dbReference type="ARBA" id="ARBA00022884"/>
    </source>
</evidence>
<evidence type="ECO:0000313" key="12">
    <source>
        <dbReference type="EMBL" id="BAD05113.1"/>
    </source>
</evidence>
<sequence length="500" mass="59916">MEEFKRYLERERYWKQHFLYPLLFQEYIYALAHDSSLNGSFFSESLEILVSDNKSSLLLAKRLITRMYQQNYFKISFNDFNQKGFLGYNNSFFSKMFLGSFTVIVEIPFSLPPLKKEIPKLYNLQSIHSTFPFFEDIFSHLNYVSDILIPYPIHLEILVQILQSWIQDVPALHLLRFYIYEYHNWNTFITRKKSISNFSKENQRFLRLLYNSYLSEYELVFCFIRKHSSYLLSTSFGDFIDRTHFYVKMEHLAVVFCNYFQKNLQLLKDPFMHYVRYQGKSIMASKGTHLIMKKWKYHLVFFWQCHFYFWSQPYRIHMTPLANNSFYFLGYFLSVLINPLIVSSKILESCFLIDTVIKKLDIIVPIIPIIRSLSKAKFCNISGYPISKPIWTDLSDSAIIDRFGRICRNLSHYYSGSSKKQSLYRMKYILRLSCARTLARKHKTTVRAFLQRLGSGFLEEFFTEEEKVLSLVLPKLSFPLHGLYRERIWYLDIIRIVNYS</sequence>
<dbReference type="PANTHER" id="PTHR34811:SF1">
    <property type="entry name" value="MATURASE K"/>
    <property type="match status" value="1"/>
</dbReference>
<dbReference type="InterPro" id="IPR024942">
    <property type="entry name" value="Maturase_MatK_N"/>
</dbReference>
<dbReference type="RefSeq" id="YP_010193601.1">
    <property type="nucleotide sequence ID" value="NC_058623.1"/>
</dbReference>
<dbReference type="GO" id="GO:0009507">
    <property type="term" value="C:chloroplast"/>
    <property type="evidence" value="ECO:0007669"/>
    <property type="project" value="UniProtKB-SubCell"/>
</dbReference>
<keyword evidence="6 8" id="KW-0819">tRNA processing</keyword>
<keyword evidence="5 8" id="KW-0507">mRNA processing</keyword>
<feature type="domain" description="Domain X" evidence="10">
    <location>
        <begin position="358"/>
        <end position="469"/>
    </location>
</feature>
<keyword evidence="3 9" id="KW-0150">Chloroplast</keyword>
<accession>Q75UY7</accession>
<protein>
    <recommendedName>
        <fullName evidence="8">Maturase K</fullName>
    </recommendedName>
    <alternativeName>
        <fullName evidence="8">Intron maturase</fullName>
    </alternativeName>
</protein>
<gene>
    <name evidence="8 12" type="primary">matK</name>
</gene>
<dbReference type="EMBL" id="AB125361">
    <property type="protein sequence ID" value="BAD05113.1"/>
    <property type="molecule type" value="Genomic_DNA"/>
</dbReference>
<comment type="function">
    <text evidence="8 9">Usually encoded in the trnK tRNA gene intron. Probably assists in splicing its own and other chloroplast group II introns.</text>
</comment>
<dbReference type="GO" id="GO:0008033">
    <property type="term" value="P:tRNA processing"/>
    <property type="evidence" value="ECO:0007669"/>
    <property type="project" value="UniProtKB-KW"/>
</dbReference>
<evidence type="ECO:0000256" key="1">
    <source>
        <dbReference type="ARBA" id="ARBA00004229"/>
    </source>
</evidence>
<evidence type="ECO:0000256" key="9">
    <source>
        <dbReference type="RuleBase" id="RU004226"/>
    </source>
</evidence>
<reference evidence="12" key="1">
    <citation type="journal article" date="2003" name="Genes Genet. Syst.">
        <title>Phylogenetic analyses of Zostera species based on rbcL and matK nucleotide sequences: implications for the origin and diversification of seagrasses in Japanese waters.</title>
        <authorList>
            <person name="Kato Y."/>
            <person name="Aioi K."/>
            <person name="Omori Y."/>
            <person name="Takahata N."/>
            <person name="Satta Y."/>
        </authorList>
    </citation>
    <scope>NUCLEOTIDE SEQUENCE</scope>
</reference>
<evidence type="ECO:0000256" key="3">
    <source>
        <dbReference type="ARBA" id="ARBA00022528"/>
    </source>
</evidence>
<dbReference type="GO" id="GO:0008380">
    <property type="term" value="P:RNA splicing"/>
    <property type="evidence" value="ECO:0007669"/>
    <property type="project" value="UniProtKB-UniRule"/>
</dbReference>
<evidence type="ECO:0000256" key="8">
    <source>
        <dbReference type="HAMAP-Rule" id="MF_01390"/>
    </source>
</evidence>
<dbReference type="InterPro" id="IPR002866">
    <property type="entry name" value="Maturase_MatK"/>
</dbReference>
<geneLocation type="chloroplast" evidence="12"/>
<dbReference type="HAMAP" id="MF_01390">
    <property type="entry name" value="MatK"/>
    <property type="match status" value="1"/>
</dbReference>
<evidence type="ECO:0000256" key="5">
    <source>
        <dbReference type="ARBA" id="ARBA00022664"/>
    </source>
</evidence>
<dbReference type="Pfam" id="PF01824">
    <property type="entry name" value="MatK_N"/>
    <property type="match status" value="1"/>
</dbReference>
<evidence type="ECO:0000256" key="6">
    <source>
        <dbReference type="ARBA" id="ARBA00022694"/>
    </source>
</evidence>
<dbReference type="InterPro" id="IPR024937">
    <property type="entry name" value="Domain_X"/>
</dbReference>
<keyword evidence="4 9" id="KW-0934">Plastid</keyword>
<dbReference type="GO" id="GO:0003723">
    <property type="term" value="F:RNA binding"/>
    <property type="evidence" value="ECO:0007669"/>
    <property type="project" value="UniProtKB-KW"/>
</dbReference>
<evidence type="ECO:0000256" key="4">
    <source>
        <dbReference type="ARBA" id="ARBA00022640"/>
    </source>
</evidence>
<comment type="similarity">
    <text evidence="2 8">Belongs to the intron maturase 2 family. MatK subfamily.</text>
</comment>
<evidence type="ECO:0000259" key="10">
    <source>
        <dbReference type="Pfam" id="PF01348"/>
    </source>
</evidence>
<dbReference type="GO" id="GO:0006397">
    <property type="term" value="P:mRNA processing"/>
    <property type="evidence" value="ECO:0007669"/>
    <property type="project" value="UniProtKB-KW"/>
</dbReference>
<keyword evidence="7 8" id="KW-0694">RNA-binding</keyword>
<evidence type="ECO:0000259" key="11">
    <source>
        <dbReference type="Pfam" id="PF01824"/>
    </source>
</evidence>
<dbReference type="GeneID" id="68628031"/>
<evidence type="ECO:0000256" key="2">
    <source>
        <dbReference type="ARBA" id="ARBA00006621"/>
    </source>
</evidence>
<feature type="domain" description="Maturase MatK N-terminal" evidence="11">
    <location>
        <begin position="1"/>
        <end position="330"/>
    </location>
</feature>
<dbReference type="Pfam" id="PF01348">
    <property type="entry name" value="Intron_maturas2"/>
    <property type="match status" value="1"/>
</dbReference>
<name>Q75UY7_ZOSJP</name>
<dbReference type="PANTHER" id="PTHR34811">
    <property type="entry name" value="MATURASE K"/>
    <property type="match status" value="1"/>
</dbReference>
<dbReference type="AlphaFoldDB" id="Q75UY7"/>
<proteinExistence type="inferred from homology"/>